<dbReference type="PANTHER" id="PTHR31956:SF8">
    <property type="entry name" value="ACID PHOSPHATASE PHOA (AFU_ORTHOLOGUE AFUA_1G03570)"/>
    <property type="match status" value="1"/>
</dbReference>
<dbReference type="SUPFAM" id="SSF89372">
    <property type="entry name" value="Fucose-specific lectin"/>
    <property type="match status" value="1"/>
</dbReference>
<dbReference type="Pfam" id="PF04185">
    <property type="entry name" value="Phosphoesterase"/>
    <property type="match status" value="1"/>
</dbReference>
<dbReference type="PATRIC" id="fig|378806.16.peg.1117"/>
<dbReference type="Gene3D" id="3.40.720.10">
    <property type="entry name" value="Alkaline Phosphatase, subunit A"/>
    <property type="match status" value="1"/>
</dbReference>
<evidence type="ECO:0000313" key="2">
    <source>
        <dbReference type="EMBL" id="EAU62353.1"/>
    </source>
</evidence>
<proteinExistence type="predicted"/>
<dbReference type="EMBL" id="AAMD01000244">
    <property type="protein sequence ID" value="EAU62353.1"/>
    <property type="molecule type" value="Genomic_DNA"/>
</dbReference>
<keyword evidence="1" id="KW-0378">Hydrolase</keyword>
<accession>Q08PF0</accession>
<dbReference type="InterPro" id="IPR007312">
    <property type="entry name" value="Phosphoesterase"/>
</dbReference>
<dbReference type="GO" id="GO:0016788">
    <property type="term" value="F:hydrolase activity, acting on ester bonds"/>
    <property type="evidence" value="ECO:0007669"/>
    <property type="project" value="InterPro"/>
</dbReference>
<dbReference type="PANTHER" id="PTHR31956">
    <property type="entry name" value="NON-SPECIFIC PHOSPHOLIPASE C4-RELATED"/>
    <property type="match status" value="1"/>
</dbReference>
<dbReference type="AlphaFoldDB" id="Q08PF0"/>
<dbReference type="InterPro" id="IPR017850">
    <property type="entry name" value="Alkaline_phosphatase_core_sf"/>
</dbReference>
<name>Q08PF0_STIAD</name>
<dbReference type="GO" id="GO:0009395">
    <property type="term" value="P:phospholipid catabolic process"/>
    <property type="evidence" value="ECO:0007669"/>
    <property type="project" value="TreeGrafter"/>
</dbReference>
<evidence type="ECO:0000256" key="1">
    <source>
        <dbReference type="ARBA" id="ARBA00022801"/>
    </source>
</evidence>
<sequence>MDVAEVRRSRHAFPDVCLSQQSRVFDVSMGTADTSIQTVGASFPVSPLDGGAWHASWIARGNFPPRQRTLCMKTQHRRAFDHVLVIMLENQYRGYVMKNPYFRKLAQQGIVLRNAFGVMHPSQTNYIVSIAGELCNVTSDDAPDPLPQRTIVDLIEESPYGLEWKAYMQSYIPQNTPWSATLKPQDEYPYVIKHNPFSSFANIQQSRARWERIQDESAFWADLLNGTFPNYAWFTPNMWNDGHYVDGTKFEPEARAPALVDQAAKWLESFFGALRFPGPDSHLPPRTLVVVTFDEADFKRDYTREHGNEIDYDGPNQIYTVLLGDMIQPGEQAEGYNHYSLLRTIEENFQLGSLGKNDASSNWFQFLWGRRFQWEGAAPTPISQTDSFALAEFANALYLVYATKEGELRFRTADAAGWSAERGLGVSGKGRLALAATRERLVLVYERGDGTLQSLSYDLDSGWSPHPTQVATRSGGALALAAFAEGQRLMLAYRTAEGAIQSRIYWRGEWEREVKVPGVSTEGPLALGVLGPSLYLVYRPVGSAQMLVVSYNTAPFNVVTTVAVDPYPGVDENTSRDTWSPSQFPVASFIRQSGTNASGEPEPGSRPYLAGGPLALAELAGVLHLVHPGVSHPLLLTETFSLSGVMTPTKPVSYDIKNLALSNDGFGTLAQAGWSSQMPIHGAYSAPGGGLSMARVGDSIVLAFQPEVGGAIHLRKGKYVAEG</sequence>
<dbReference type="Proteomes" id="UP000032702">
    <property type="component" value="Unassembled WGS sequence"/>
</dbReference>
<comment type="caution">
    <text evidence="2">The sequence shown here is derived from an EMBL/GenBank/DDBJ whole genome shotgun (WGS) entry which is preliminary data.</text>
</comment>
<reference evidence="2 3" key="1">
    <citation type="submission" date="2006-04" db="EMBL/GenBank/DDBJ databases">
        <authorList>
            <person name="Nierman W.C."/>
        </authorList>
    </citation>
    <scope>NUCLEOTIDE SEQUENCE [LARGE SCALE GENOMIC DNA]</scope>
    <source>
        <strain evidence="2 3">DW4/3-1</strain>
    </source>
</reference>
<organism evidence="2 3">
    <name type="scientific">Stigmatella aurantiaca (strain DW4/3-1)</name>
    <dbReference type="NCBI Taxonomy" id="378806"/>
    <lineage>
        <taxon>Bacteria</taxon>
        <taxon>Pseudomonadati</taxon>
        <taxon>Myxococcota</taxon>
        <taxon>Myxococcia</taxon>
        <taxon>Myxococcales</taxon>
        <taxon>Cystobacterineae</taxon>
        <taxon>Archangiaceae</taxon>
        <taxon>Stigmatella</taxon>
    </lineage>
</organism>
<gene>
    <name evidence="2" type="ORF">STIAU_4883</name>
</gene>
<protein>
    <submittedName>
        <fullName evidence="2">Phosphoesterase family</fullName>
    </submittedName>
</protein>
<dbReference type="Gene3D" id="2.120.10.70">
    <property type="entry name" value="Fucose-specific lectin"/>
    <property type="match status" value="1"/>
</dbReference>
<evidence type="ECO:0000313" key="3">
    <source>
        <dbReference type="Proteomes" id="UP000032702"/>
    </source>
</evidence>